<dbReference type="InterPro" id="IPR043504">
    <property type="entry name" value="Peptidase_S1_PA_chymotrypsin"/>
</dbReference>
<keyword evidence="3" id="KW-0645">Protease</keyword>
<dbReference type="AlphaFoldDB" id="A0A151GJA3"/>
<dbReference type="SMART" id="SM00020">
    <property type="entry name" value="Tryp_SPc"/>
    <property type="match status" value="1"/>
</dbReference>
<reference evidence="3 4" key="1">
    <citation type="journal article" date="2016" name="Sci. Rep.">
        <title>Insights into Adaptations to a Near-Obligate Nematode Endoparasitic Lifestyle from the Finished Genome of Drechmeria coniospora.</title>
        <authorList>
            <person name="Zhang L."/>
            <person name="Zhou Z."/>
            <person name="Guo Q."/>
            <person name="Fokkens L."/>
            <person name="Miskei M."/>
            <person name="Pocsi I."/>
            <person name="Zhang W."/>
            <person name="Chen M."/>
            <person name="Wang L."/>
            <person name="Sun Y."/>
            <person name="Donzelli B.G."/>
            <person name="Gibson D.M."/>
            <person name="Nelson D.R."/>
            <person name="Luo J.G."/>
            <person name="Rep M."/>
            <person name="Liu H."/>
            <person name="Yang S."/>
            <person name="Wang J."/>
            <person name="Krasnoff S.B."/>
            <person name="Xu Y."/>
            <person name="Molnar I."/>
            <person name="Lin M."/>
        </authorList>
    </citation>
    <scope>NUCLEOTIDE SEQUENCE [LARGE SCALE GENOMIC DNA]</scope>
    <source>
        <strain evidence="3 4">ARSEF 6962</strain>
    </source>
</reference>
<evidence type="ECO:0000259" key="2">
    <source>
        <dbReference type="PROSITE" id="PS50240"/>
    </source>
</evidence>
<dbReference type="RefSeq" id="XP_040656547.1">
    <property type="nucleotide sequence ID" value="XM_040801514.1"/>
</dbReference>
<dbReference type="InParanoid" id="A0A151GJA3"/>
<dbReference type="SUPFAM" id="SSF50494">
    <property type="entry name" value="Trypsin-like serine proteases"/>
    <property type="match status" value="1"/>
</dbReference>
<dbReference type="Pfam" id="PF00089">
    <property type="entry name" value="Trypsin"/>
    <property type="match status" value="1"/>
</dbReference>
<dbReference type="Proteomes" id="UP000076580">
    <property type="component" value="Chromosome 02"/>
</dbReference>
<dbReference type="InterPro" id="IPR001314">
    <property type="entry name" value="Peptidase_S1A"/>
</dbReference>
<keyword evidence="1" id="KW-1015">Disulfide bond</keyword>
<dbReference type="PROSITE" id="PS50240">
    <property type="entry name" value="TRYPSIN_DOM"/>
    <property type="match status" value="1"/>
</dbReference>
<dbReference type="GO" id="GO:0006508">
    <property type="term" value="P:proteolysis"/>
    <property type="evidence" value="ECO:0007669"/>
    <property type="project" value="UniProtKB-KW"/>
</dbReference>
<dbReference type="STRING" id="98403.A0A151GJA3"/>
<dbReference type="Gene3D" id="2.40.10.10">
    <property type="entry name" value="Trypsin-like serine proteases"/>
    <property type="match status" value="1"/>
</dbReference>
<keyword evidence="4" id="KW-1185">Reference proteome</keyword>
<name>A0A151GJA3_DRECN</name>
<comment type="caution">
    <text evidence="3">The sequence shown here is derived from an EMBL/GenBank/DDBJ whole genome shotgun (WGS) entry which is preliminary data.</text>
</comment>
<dbReference type="InterPro" id="IPR018114">
    <property type="entry name" value="TRYPSIN_HIS"/>
</dbReference>
<dbReference type="EMBL" id="LAYC01000002">
    <property type="protein sequence ID" value="KYK57195.1"/>
    <property type="molecule type" value="Genomic_DNA"/>
</dbReference>
<accession>A0A151GJA3</accession>
<sequence length="326" mass="35322">MTAVSAAVIDKRILGGDEANDGDFPFIVSLSRSAQGSHICGGTLLDSTTVLTAAHCTRNVYYEISKTAVVGKLAFVKEHPEYKLNSPQGRLQALNDIAILKLSTPIAESDKIKYATLPKNGSDPVINSTAIVAGWGGQVPRLGSPAAEKLRKVAIPVLARKDCWTFVPAFAGRDTIVCAGGGDKGIFAFDSGGPLIDQKTGHLIGVVSAGDGHHPGIYTRVGSYIPFIKEYLGSVSNPDPNAPSRTEAYEEAVEASKVWNKQVDEYCQKFDKVNIYDCRDEAAKCQGLRKPDGKMDEVYQCIDKKVDKLVEWIKEWEMKRKGSSQA</sequence>
<dbReference type="InterPro" id="IPR001254">
    <property type="entry name" value="Trypsin_dom"/>
</dbReference>
<dbReference type="PRINTS" id="PR00722">
    <property type="entry name" value="CHYMOTRYPSIN"/>
</dbReference>
<dbReference type="CDD" id="cd00190">
    <property type="entry name" value="Tryp_SPc"/>
    <property type="match status" value="1"/>
</dbReference>
<protein>
    <submittedName>
        <fullName evidence="3">Extracellular trypsin protease</fullName>
    </submittedName>
</protein>
<dbReference type="PROSITE" id="PS00134">
    <property type="entry name" value="TRYPSIN_HIS"/>
    <property type="match status" value="1"/>
</dbReference>
<evidence type="ECO:0000313" key="3">
    <source>
        <dbReference type="EMBL" id="KYK57195.1"/>
    </source>
</evidence>
<organism evidence="3 4">
    <name type="scientific">Drechmeria coniospora</name>
    <name type="common">Nematophagous fungus</name>
    <name type="synonym">Meria coniospora</name>
    <dbReference type="NCBI Taxonomy" id="98403"/>
    <lineage>
        <taxon>Eukaryota</taxon>
        <taxon>Fungi</taxon>
        <taxon>Dikarya</taxon>
        <taxon>Ascomycota</taxon>
        <taxon>Pezizomycotina</taxon>
        <taxon>Sordariomycetes</taxon>
        <taxon>Hypocreomycetidae</taxon>
        <taxon>Hypocreales</taxon>
        <taxon>Ophiocordycipitaceae</taxon>
        <taxon>Drechmeria</taxon>
    </lineage>
</organism>
<dbReference type="PANTHER" id="PTHR24252:SF7">
    <property type="entry name" value="HYALIN"/>
    <property type="match status" value="1"/>
</dbReference>
<feature type="domain" description="Peptidase S1" evidence="2">
    <location>
        <begin position="13"/>
        <end position="233"/>
    </location>
</feature>
<evidence type="ECO:0000256" key="1">
    <source>
        <dbReference type="ARBA" id="ARBA00023157"/>
    </source>
</evidence>
<proteinExistence type="predicted"/>
<keyword evidence="3" id="KW-0378">Hydrolase</keyword>
<dbReference type="InterPro" id="IPR009003">
    <property type="entry name" value="Peptidase_S1_PA"/>
</dbReference>
<gene>
    <name evidence="3" type="ORF">DCS_04202</name>
</gene>
<dbReference type="GeneID" id="63716845"/>
<dbReference type="PANTHER" id="PTHR24252">
    <property type="entry name" value="ACROSIN-RELATED"/>
    <property type="match status" value="1"/>
</dbReference>
<evidence type="ECO:0000313" key="4">
    <source>
        <dbReference type="Proteomes" id="UP000076580"/>
    </source>
</evidence>
<dbReference type="GO" id="GO:0004252">
    <property type="term" value="F:serine-type endopeptidase activity"/>
    <property type="evidence" value="ECO:0007669"/>
    <property type="project" value="InterPro"/>
</dbReference>